<protein>
    <recommendedName>
        <fullName evidence="6">ATPase of the ABC class</fullName>
    </recommendedName>
</protein>
<feature type="domain" description="MRB1590-like C-terminal" evidence="3">
    <location>
        <begin position="467"/>
        <end position="561"/>
    </location>
</feature>
<dbReference type="RefSeq" id="WP_110985153.1">
    <property type="nucleotide sequence ID" value="NZ_CAWNWM010000003.1"/>
</dbReference>
<accession>A0A2W1K0F0</accession>
<evidence type="ECO:0000259" key="3">
    <source>
        <dbReference type="Pfam" id="PF21117"/>
    </source>
</evidence>
<keyword evidence="5" id="KW-1185">Reference proteome</keyword>
<evidence type="ECO:0000313" key="4">
    <source>
        <dbReference type="EMBL" id="PZD74111.1"/>
    </source>
</evidence>
<feature type="domain" description="ATPase of the ABC class N-terminal" evidence="2">
    <location>
        <begin position="5"/>
        <end position="164"/>
    </location>
</feature>
<dbReference type="Pfam" id="PF21117">
    <property type="entry name" value="MRB1590_C"/>
    <property type="match status" value="1"/>
</dbReference>
<dbReference type="PANTHER" id="PTHR38149">
    <property type="entry name" value="ATPASE"/>
    <property type="match status" value="1"/>
</dbReference>
<dbReference type="PANTHER" id="PTHR38149:SF1">
    <property type="entry name" value="ATPASE"/>
    <property type="match status" value="1"/>
</dbReference>
<dbReference type="AlphaFoldDB" id="A0A2W1K0F0"/>
<gene>
    <name evidence="4" type="ORF">C1752_01167</name>
</gene>
<comment type="caution">
    <text evidence="4">The sequence shown here is derived from an EMBL/GenBank/DDBJ whole genome shotgun (WGS) entry which is preliminary data.</text>
</comment>
<dbReference type="InterPro" id="IPR019195">
    <property type="entry name" value="ABC_ATPase_put"/>
</dbReference>
<dbReference type="Proteomes" id="UP000248857">
    <property type="component" value="Unassembled WGS sequence"/>
</dbReference>
<proteinExistence type="predicted"/>
<dbReference type="InterPro" id="IPR027417">
    <property type="entry name" value="P-loop_NTPase"/>
</dbReference>
<dbReference type="OrthoDB" id="9809999at2"/>
<organism evidence="4 5">
    <name type="scientific">Acaryochloris thomasi RCC1774</name>
    <dbReference type="NCBI Taxonomy" id="1764569"/>
    <lineage>
        <taxon>Bacteria</taxon>
        <taxon>Bacillati</taxon>
        <taxon>Cyanobacteriota</taxon>
        <taxon>Cyanophyceae</taxon>
        <taxon>Acaryochloridales</taxon>
        <taxon>Acaryochloridaceae</taxon>
        <taxon>Acaryochloris</taxon>
        <taxon>Acaryochloris thomasi</taxon>
    </lineage>
</organism>
<evidence type="ECO:0000259" key="2">
    <source>
        <dbReference type="Pfam" id="PF20446"/>
    </source>
</evidence>
<name>A0A2W1K0F0_9CYAN</name>
<dbReference type="InterPro" id="IPR046833">
    <property type="entry name" value="ABC_N"/>
</dbReference>
<sequence>MATDQALRQALLQIDGRGYRTYQSIRGSYDFPDFTLWIDRVQGDPFAAPSPCRVQVPQNFAEFPADLYNNRSREIALRDYLTRQVERAMQALPGCKGSGKSGLVAIASPPQQILERTTAFIDDQCIEVRFVVGLPAFGRRIAGEQAAEMLCEQIPRLVAENLHYDQLDAAALLNHIETAEDADWLRQQLPERNLVAFIADGAILPRRSGVDDRPLQEAVPFQSPESLRVEFDCLHQGRVTGMGIPAGVTVIVGGGFHGKSTLLKAIERGIYNHIPGDGRERVVTDPAAVKIRAEDGRSVAGVDISPFINHLPQGRSTTHFSTQNASGSTSQAANIVEALELGAKVLLIDEDTSATNLMIRDRRMQALITNDKEPITPLMDKIQQLYTQYGVSTVLVMGGSGDYFDVADVAIALDNFQPYDVTERAKALVQQYPTVRSHEGGEVFGEIATRRLTSESLGLERQERRIKFQVRGLDAISLDKEAIDLSAVESLVEVGQLRAIATTMLWLQPQNQPFADVLRDAIAFVEAEGFDTLTTIPQGDLTKVRVFELAAAINHWRRLQVG</sequence>
<dbReference type="InterPro" id="IPR046834">
    <property type="entry name" value="ABC_ATPase_C"/>
</dbReference>
<reference evidence="4 5" key="1">
    <citation type="journal article" date="2018" name="Sci. Rep.">
        <title>A novel species of the marine cyanobacterium Acaryochloris with a unique pigment content and lifestyle.</title>
        <authorList>
            <person name="Partensky F."/>
            <person name="Six C."/>
            <person name="Ratin M."/>
            <person name="Garczarek L."/>
            <person name="Vaulot D."/>
            <person name="Probert I."/>
            <person name="Calteau A."/>
            <person name="Gourvil P."/>
            <person name="Marie D."/>
            <person name="Grebert T."/>
            <person name="Bouchier C."/>
            <person name="Le Panse S."/>
            <person name="Gachenot M."/>
            <person name="Rodriguez F."/>
            <person name="Garrido J.L."/>
        </authorList>
    </citation>
    <scope>NUCLEOTIDE SEQUENCE [LARGE SCALE GENOMIC DNA]</scope>
    <source>
        <strain evidence="4 5">RCC1774</strain>
    </source>
</reference>
<dbReference type="InterPro" id="IPR049069">
    <property type="entry name" value="MRB1590-like_C"/>
</dbReference>
<evidence type="ECO:0008006" key="6">
    <source>
        <dbReference type="Google" id="ProtNLM"/>
    </source>
</evidence>
<evidence type="ECO:0000259" key="1">
    <source>
        <dbReference type="Pfam" id="PF09818"/>
    </source>
</evidence>
<dbReference type="Pfam" id="PF09818">
    <property type="entry name" value="ABC_ATPase"/>
    <property type="match status" value="1"/>
</dbReference>
<dbReference type="Pfam" id="PF20446">
    <property type="entry name" value="ABC_N"/>
    <property type="match status" value="1"/>
</dbReference>
<dbReference type="CDD" id="cd00267">
    <property type="entry name" value="ABC_ATPase"/>
    <property type="match status" value="1"/>
</dbReference>
<feature type="domain" description="ATPase of the ABC class C-terminal" evidence="1">
    <location>
        <begin position="170"/>
        <end position="448"/>
    </location>
</feature>
<dbReference type="SUPFAM" id="SSF52540">
    <property type="entry name" value="P-loop containing nucleoside triphosphate hydrolases"/>
    <property type="match status" value="1"/>
</dbReference>
<dbReference type="EMBL" id="PQWO01000003">
    <property type="protein sequence ID" value="PZD74111.1"/>
    <property type="molecule type" value="Genomic_DNA"/>
</dbReference>
<evidence type="ECO:0000313" key="5">
    <source>
        <dbReference type="Proteomes" id="UP000248857"/>
    </source>
</evidence>